<gene>
    <name evidence="2" type="ORF">IED13_15565</name>
</gene>
<feature type="region of interest" description="Disordered" evidence="1">
    <location>
        <begin position="107"/>
        <end position="126"/>
    </location>
</feature>
<accession>A0A927EA67</accession>
<dbReference type="Proteomes" id="UP000619295">
    <property type="component" value="Unassembled WGS sequence"/>
</dbReference>
<dbReference type="RefSeq" id="WP_191124707.1">
    <property type="nucleotide sequence ID" value="NZ_JACXWY010000009.1"/>
</dbReference>
<organism evidence="2 3">
    <name type="scientific">Bosea spartocytisi</name>
    <dbReference type="NCBI Taxonomy" id="2773451"/>
    <lineage>
        <taxon>Bacteria</taxon>
        <taxon>Pseudomonadati</taxon>
        <taxon>Pseudomonadota</taxon>
        <taxon>Alphaproteobacteria</taxon>
        <taxon>Hyphomicrobiales</taxon>
        <taxon>Boseaceae</taxon>
        <taxon>Bosea</taxon>
    </lineage>
</organism>
<proteinExistence type="predicted"/>
<dbReference type="EMBL" id="JACXWY010000009">
    <property type="protein sequence ID" value="MBD3847127.1"/>
    <property type="molecule type" value="Genomic_DNA"/>
</dbReference>
<evidence type="ECO:0000256" key="1">
    <source>
        <dbReference type="SAM" id="MobiDB-lite"/>
    </source>
</evidence>
<sequence length="126" mass="13891">MSEPPGPHTTLEFYPWIVVRFACRACRAFRDKRLALLVEEFGAPTTIEYLLGIFIANCPHRPRKRNGRAALRDMPCGGYCPDLGTTRPPDLPPAMSGLTLIAGGKDDMLPAEAAPAERRRRVGGEE</sequence>
<protein>
    <submittedName>
        <fullName evidence="2">Uncharacterized protein</fullName>
    </submittedName>
</protein>
<keyword evidence="3" id="KW-1185">Reference proteome</keyword>
<evidence type="ECO:0000313" key="2">
    <source>
        <dbReference type="EMBL" id="MBD3847127.1"/>
    </source>
</evidence>
<evidence type="ECO:0000313" key="3">
    <source>
        <dbReference type="Proteomes" id="UP000619295"/>
    </source>
</evidence>
<name>A0A927EA67_9HYPH</name>
<reference evidence="2" key="1">
    <citation type="submission" date="2020-09" db="EMBL/GenBank/DDBJ databases">
        <title>Bosea spartocytisi sp. nov. a root nodule endophyte of Spartocytisus supranubius in the high mountain ecosystem fo the Teide National Park (Canary Islands, Spain).</title>
        <authorList>
            <person name="Pulido-Suarez L."/>
            <person name="Peix A."/>
            <person name="Igual J.M."/>
            <person name="Socas-Perez N."/>
            <person name="Velazquez E."/>
            <person name="Flores-Felix J.D."/>
            <person name="Leon-Barrios M."/>
        </authorList>
    </citation>
    <scope>NUCLEOTIDE SEQUENCE</scope>
    <source>
        <strain evidence="2">SSUT16</strain>
    </source>
</reference>
<comment type="caution">
    <text evidence="2">The sequence shown here is derived from an EMBL/GenBank/DDBJ whole genome shotgun (WGS) entry which is preliminary data.</text>
</comment>
<dbReference type="AlphaFoldDB" id="A0A927EA67"/>